<dbReference type="SUPFAM" id="SSF51905">
    <property type="entry name" value="FAD/NAD(P)-binding domain"/>
    <property type="match status" value="1"/>
</dbReference>
<sequence>MNDSDMSAREGRACDVVVIGAGPAGLMAAEAAVAAGAADVQVFDAMPSAGRKFLLAGKGGLNLTHSEPLPAFLQRYGAREEAMAPWLHAFGPEHLRDWARGLGIDTFVGSSGRVFPTDMKAAPLLRAWLQRLRAQGVQLHMRHRWLGWQEAPPAPQASGPALQRLRFSCPAGERVVQAHAVVLALGGGSWARLGSDGAWMDLLQAHGVATAPLAPANCGFEVLRVAPDEGHEPPTRRDFLRELLGAQEVAPGWSPYFVERHAGQPFKSVAVRFADSQGRIFSRRGEFVATATGVEGSLMYAFAHLLRDEIAAYGHATFHLDLLPEHSAERVLAQVRHPRGARSLASHLKSRLGLSGIKTAVLHELLGKEGMQDTQRLAEAIKALPITLVAPRPIDESISTAGGVAFEALQEGSLMLQALPGVFCSGEMLDWEAPTGGYLLTACLATGRAAGTDAARWCQNLAR</sequence>
<dbReference type="PANTHER" id="PTHR42887:SF1">
    <property type="entry name" value="BLR3961 PROTEIN"/>
    <property type="match status" value="1"/>
</dbReference>
<evidence type="ECO:0000313" key="6">
    <source>
        <dbReference type="EMBL" id="PWW49039.1"/>
    </source>
</evidence>
<dbReference type="InterPro" id="IPR023166">
    <property type="entry name" value="BaiN-like_dom_sf"/>
</dbReference>
<dbReference type="OrthoDB" id="5288829at2"/>
<dbReference type="PANTHER" id="PTHR42887">
    <property type="entry name" value="OS12G0638800 PROTEIN"/>
    <property type="match status" value="1"/>
</dbReference>
<keyword evidence="2" id="KW-0285">Flavoprotein</keyword>
<dbReference type="PRINTS" id="PR00368">
    <property type="entry name" value="FADPNR"/>
</dbReference>
<dbReference type="Pfam" id="PF22780">
    <property type="entry name" value="HI0933_like_1st"/>
    <property type="match status" value="1"/>
</dbReference>
<evidence type="ECO:0000256" key="3">
    <source>
        <dbReference type="ARBA" id="ARBA00022827"/>
    </source>
</evidence>
<keyword evidence="3" id="KW-0274">FAD</keyword>
<evidence type="ECO:0000256" key="2">
    <source>
        <dbReference type="ARBA" id="ARBA00022630"/>
    </source>
</evidence>
<gene>
    <name evidence="6" type="ORF">DFR36_101559</name>
</gene>
<evidence type="ECO:0000259" key="5">
    <source>
        <dbReference type="Pfam" id="PF22780"/>
    </source>
</evidence>
<comment type="cofactor">
    <cofactor evidence="1">
        <name>FAD</name>
        <dbReference type="ChEBI" id="CHEBI:57692"/>
    </cofactor>
</comment>
<protein>
    <recommendedName>
        <fullName evidence="8">NAD(FAD)-utilizing dehydrogenase</fullName>
    </recommendedName>
</protein>
<comment type="caution">
    <text evidence="6">The sequence shown here is derived from an EMBL/GenBank/DDBJ whole genome shotgun (WGS) entry which is preliminary data.</text>
</comment>
<dbReference type="InterPro" id="IPR055178">
    <property type="entry name" value="RsdA/BaiN/AoA(So)-like_dom"/>
</dbReference>
<dbReference type="InterPro" id="IPR036188">
    <property type="entry name" value="FAD/NAD-bd_sf"/>
</dbReference>
<dbReference type="Gene3D" id="2.40.30.10">
    <property type="entry name" value="Translation factors"/>
    <property type="match status" value="1"/>
</dbReference>
<feature type="domain" description="RsdA/BaiN/AoA(So)-like insert" evidence="5">
    <location>
        <begin position="253"/>
        <end position="399"/>
    </location>
</feature>
<dbReference type="EMBL" id="QGUB01000001">
    <property type="protein sequence ID" value="PWW49039.1"/>
    <property type="molecule type" value="Genomic_DNA"/>
</dbReference>
<dbReference type="Gene3D" id="3.50.50.60">
    <property type="entry name" value="FAD/NAD(P)-binding domain"/>
    <property type="match status" value="2"/>
</dbReference>
<organism evidence="6 7">
    <name type="scientific">Melaminivora alkalimesophila</name>
    <dbReference type="NCBI Taxonomy" id="1165852"/>
    <lineage>
        <taxon>Bacteria</taxon>
        <taxon>Pseudomonadati</taxon>
        <taxon>Pseudomonadota</taxon>
        <taxon>Betaproteobacteria</taxon>
        <taxon>Burkholderiales</taxon>
        <taxon>Comamonadaceae</taxon>
        <taxon>Melaminivora</taxon>
    </lineage>
</organism>
<dbReference type="RefSeq" id="WP_110011974.1">
    <property type="nucleotide sequence ID" value="NZ_QGUB01000001.1"/>
</dbReference>
<feature type="domain" description="RsdA/BaiN/AoA(So)-like Rossmann fold-like" evidence="4">
    <location>
        <begin position="15"/>
        <end position="452"/>
    </location>
</feature>
<dbReference type="Gene3D" id="1.10.8.260">
    <property type="entry name" value="HI0933 insert domain-like"/>
    <property type="match status" value="1"/>
</dbReference>
<dbReference type="InterPro" id="IPR004792">
    <property type="entry name" value="BaiN-like"/>
</dbReference>
<dbReference type="InterPro" id="IPR057661">
    <property type="entry name" value="RsdA/BaiN/AoA(So)_Rossmann"/>
</dbReference>
<keyword evidence="7" id="KW-1185">Reference proteome</keyword>
<dbReference type="Pfam" id="PF03486">
    <property type="entry name" value="HI0933_like"/>
    <property type="match status" value="1"/>
</dbReference>
<evidence type="ECO:0000256" key="1">
    <source>
        <dbReference type="ARBA" id="ARBA00001974"/>
    </source>
</evidence>
<dbReference type="Proteomes" id="UP000246483">
    <property type="component" value="Unassembled WGS sequence"/>
</dbReference>
<dbReference type="NCBIfam" id="TIGR03862">
    <property type="entry name" value="flavo_PP4765"/>
    <property type="match status" value="1"/>
</dbReference>
<proteinExistence type="predicted"/>
<evidence type="ECO:0000259" key="4">
    <source>
        <dbReference type="Pfam" id="PF03486"/>
    </source>
</evidence>
<dbReference type="AlphaFoldDB" id="A0A317RGJ7"/>
<evidence type="ECO:0000313" key="7">
    <source>
        <dbReference type="Proteomes" id="UP000246483"/>
    </source>
</evidence>
<dbReference type="InterPro" id="IPR022460">
    <property type="entry name" value="Flavoprotein_PP4765"/>
</dbReference>
<dbReference type="SUPFAM" id="SSF160996">
    <property type="entry name" value="HI0933 insert domain-like"/>
    <property type="match status" value="1"/>
</dbReference>
<accession>A0A317RGJ7</accession>
<evidence type="ECO:0008006" key="8">
    <source>
        <dbReference type="Google" id="ProtNLM"/>
    </source>
</evidence>
<name>A0A317RGJ7_9BURK</name>
<reference evidence="6 7" key="1">
    <citation type="submission" date="2018-05" db="EMBL/GenBank/DDBJ databases">
        <title>Genomic Encyclopedia of Type Strains, Phase IV (KMG-IV): sequencing the most valuable type-strain genomes for metagenomic binning, comparative biology and taxonomic classification.</title>
        <authorList>
            <person name="Goeker M."/>
        </authorList>
    </citation>
    <scope>NUCLEOTIDE SEQUENCE [LARGE SCALE GENOMIC DNA]</scope>
    <source>
        <strain evidence="6 7">DSM 26006</strain>
    </source>
</reference>